<dbReference type="KEGG" id="mgm:Mmc1_3447"/>
<gene>
    <name evidence="3" type="ordered locus">Mmc1_3447</name>
</gene>
<keyword evidence="1" id="KW-0732">Signal</keyword>
<name>A0LD89_MAGMM</name>
<accession>A0LD89</accession>
<dbReference type="SUPFAM" id="SSF53955">
    <property type="entry name" value="Lysozyme-like"/>
    <property type="match status" value="1"/>
</dbReference>
<dbReference type="InterPro" id="IPR045795">
    <property type="entry name" value="SLT_4"/>
</dbReference>
<organism evidence="3 4">
    <name type="scientific">Magnetococcus marinus (strain ATCC BAA-1437 / JCM 17883 / MC-1)</name>
    <dbReference type="NCBI Taxonomy" id="156889"/>
    <lineage>
        <taxon>Bacteria</taxon>
        <taxon>Pseudomonadati</taxon>
        <taxon>Pseudomonadota</taxon>
        <taxon>Magnetococcia</taxon>
        <taxon>Magnetococcales</taxon>
        <taxon>Magnetococcaceae</taxon>
        <taxon>Magnetococcus</taxon>
    </lineage>
</organism>
<reference evidence="4" key="1">
    <citation type="journal article" date="2009" name="Appl. Environ. Microbiol.">
        <title>Complete genome sequence of the chemolithoautotrophic marine magnetotactic coccus strain MC-1.</title>
        <authorList>
            <person name="Schubbe S."/>
            <person name="Williams T.J."/>
            <person name="Xie G."/>
            <person name="Kiss H.E."/>
            <person name="Brettin T.S."/>
            <person name="Martinez D."/>
            <person name="Ross C.A."/>
            <person name="Schuler D."/>
            <person name="Cox B.L."/>
            <person name="Nealson K.H."/>
            <person name="Bazylinski D.A."/>
        </authorList>
    </citation>
    <scope>NUCLEOTIDE SEQUENCE [LARGE SCALE GENOMIC DNA]</scope>
    <source>
        <strain evidence="4">ATCC BAA-1437 / JCM 17883 / MC-1</strain>
    </source>
</reference>
<dbReference type="CAZy" id="GH23">
    <property type="family name" value="Glycoside Hydrolase Family 23"/>
</dbReference>
<evidence type="ECO:0000313" key="4">
    <source>
        <dbReference type="Proteomes" id="UP000002586"/>
    </source>
</evidence>
<evidence type="ECO:0000256" key="1">
    <source>
        <dbReference type="SAM" id="SignalP"/>
    </source>
</evidence>
<feature type="domain" description="Transglycosylase SLT" evidence="2">
    <location>
        <begin position="13"/>
        <end position="195"/>
    </location>
</feature>
<dbReference type="eggNOG" id="COG4764">
    <property type="taxonomic scope" value="Bacteria"/>
</dbReference>
<dbReference type="HOGENOM" id="CLU_094963_0_0_5"/>
<sequence precursor="true">MVSPGWCRTKSAVVALGVLLLGGCSGVSPATLESACALFDHRSSWNRALEQTERRWGLPVHVQLAIIHQESKFRSDARPPRERLLWLIPLGRASSAQGYAQALDSTWAWYQEKTGRHGAKRSNFADAVDFIGWYARMSQQRLNISMWDARNQYLAYHEGHGGFERGSHKQKKWLLKVADKVANRSYLYRQQLKSCRP</sequence>
<feature type="signal peptide" evidence="1">
    <location>
        <begin position="1"/>
        <end position="30"/>
    </location>
</feature>
<feature type="chain" id="PRO_5002626464" evidence="1">
    <location>
        <begin position="31"/>
        <end position="197"/>
    </location>
</feature>
<keyword evidence="4" id="KW-1185">Reference proteome</keyword>
<dbReference type="Pfam" id="PF19489">
    <property type="entry name" value="SLT_4"/>
    <property type="match status" value="1"/>
</dbReference>
<keyword evidence="3" id="KW-0449">Lipoprotein</keyword>
<reference evidence="3 4" key="2">
    <citation type="journal article" date="2012" name="Int. J. Syst. Evol. Microbiol.">
        <title>Magnetococcus marinus gen. nov., sp. nov., a marine, magnetotactic bacterium that represents a novel lineage (Magnetococcaceae fam. nov.; Magnetococcales ord. nov.) at the base of the Alphaproteobacteria.</title>
        <authorList>
            <person name="Bazylinski D.A."/>
            <person name="Williams T.J."/>
            <person name="Lefevre C.T."/>
            <person name="Berg R.J."/>
            <person name="Zhang C.L."/>
            <person name="Bowser S.S."/>
            <person name="Dean A.J."/>
            <person name="Beveridge T.J."/>
        </authorList>
    </citation>
    <scope>NUCLEOTIDE SEQUENCE [LARGE SCALE GENOMIC DNA]</scope>
    <source>
        <strain evidence="4">ATCC BAA-1437 / JCM 17883 / MC-1</strain>
    </source>
</reference>
<dbReference type="InterPro" id="IPR023346">
    <property type="entry name" value="Lysozyme-like_dom_sf"/>
</dbReference>
<dbReference type="Gene3D" id="1.10.530.10">
    <property type="match status" value="1"/>
</dbReference>
<dbReference type="Proteomes" id="UP000002586">
    <property type="component" value="Chromosome"/>
</dbReference>
<dbReference type="STRING" id="156889.Mmc1_3447"/>
<dbReference type="RefSeq" id="WP_011714988.1">
    <property type="nucleotide sequence ID" value="NC_008576.1"/>
</dbReference>
<evidence type="ECO:0000313" key="3">
    <source>
        <dbReference type="EMBL" id="ABK45932.1"/>
    </source>
</evidence>
<dbReference type="EMBL" id="CP000471">
    <property type="protein sequence ID" value="ABK45932.1"/>
    <property type="molecule type" value="Genomic_DNA"/>
</dbReference>
<evidence type="ECO:0000259" key="2">
    <source>
        <dbReference type="Pfam" id="PF19489"/>
    </source>
</evidence>
<dbReference type="AlphaFoldDB" id="A0LD89"/>
<protein>
    <submittedName>
        <fullName evidence="3">Lipoprotein, putative</fullName>
    </submittedName>
</protein>
<proteinExistence type="predicted"/>